<keyword evidence="1" id="KW-0547">Nucleotide-binding</keyword>
<organism evidence="8 9">
    <name type="scientific">Cephaloticoccus capnophilus</name>
    <dbReference type="NCBI Taxonomy" id="1548208"/>
    <lineage>
        <taxon>Bacteria</taxon>
        <taxon>Pseudomonadati</taxon>
        <taxon>Verrucomicrobiota</taxon>
        <taxon>Opitutia</taxon>
        <taxon>Opitutales</taxon>
        <taxon>Opitutaceae</taxon>
        <taxon>Cephaloticoccus</taxon>
    </lineage>
</organism>
<gene>
    <name evidence="8" type="ORF">AXK12_05125</name>
</gene>
<keyword evidence="9" id="KW-1185">Reference proteome</keyword>
<dbReference type="GO" id="GO:0000166">
    <property type="term" value="F:nucleotide binding"/>
    <property type="evidence" value="ECO:0007669"/>
    <property type="project" value="UniProtKB-KW"/>
</dbReference>
<evidence type="ECO:0000256" key="2">
    <source>
        <dbReference type="ARBA" id="ARBA00022801"/>
    </source>
</evidence>
<dbReference type="STRING" id="1548208.AXK12_05125"/>
<evidence type="ECO:0000256" key="6">
    <source>
        <dbReference type="ARBA" id="ARBA00049117"/>
    </source>
</evidence>
<dbReference type="InterPro" id="IPR036627">
    <property type="entry name" value="CobW-likC_sf"/>
</dbReference>
<evidence type="ECO:0000256" key="5">
    <source>
        <dbReference type="ARBA" id="ARBA00045658"/>
    </source>
</evidence>
<keyword evidence="2" id="KW-0378">Hydrolase</keyword>
<evidence type="ECO:0000313" key="8">
    <source>
        <dbReference type="EMBL" id="KXU35505.1"/>
    </source>
</evidence>
<reference evidence="8 9" key="1">
    <citation type="submission" date="2016-02" db="EMBL/GenBank/DDBJ databases">
        <authorList>
            <person name="Wen L."/>
            <person name="He K."/>
            <person name="Yang H."/>
        </authorList>
    </citation>
    <scope>NUCLEOTIDE SEQUENCE [LARGE SCALE GENOMIC DNA]</scope>
    <source>
        <strain evidence="8 9">CV41</strain>
    </source>
</reference>
<dbReference type="SUPFAM" id="SSF52540">
    <property type="entry name" value="P-loop containing nucleoside triphosphate hydrolases"/>
    <property type="match status" value="1"/>
</dbReference>
<accession>A0A139SLS9</accession>
<comment type="function">
    <text evidence="5">Zinc chaperone that directly transfers zinc cofactor to target proteins, thereby activating them. Zinc is transferred from the CXCC motif in the GTPase domain to the zinc binding site in target proteins in a process requiring GTP hydrolysis.</text>
</comment>
<evidence type="ECO:0000256" key="4">
    <source>
        <dbReference type="ARBA" id="ARBA00034320"/>
    </source>
</evidence>
<dbReference type="SMART" id="SM00833">
    <property type="entry name" value="CobW_C"/>
    <property type="match status" value="1"/>
</dbReference>
<evidence type="ECO:0000256" key="3">
    <source>
        <dbReference type="ARBA" id="ARBA00023186"/>
    </source>
</evidence>
<dbReference type="Pfam" id="PF07683">
    <property type="entry name" value="CobW_C"/>
    <property type="match status" value="1"/>
</dbReference>
<comment type="catalytic activity">
    <reaction evidence="6">
        <text>GTP + H2O = GDP + phosphate + H(+)</text>
        <dbReference type="Rhea" id="RHEA:19669"/>
        <dbReference type="ChEBI" id="CHEBI:15377"/>
        <dbReference type="ChEBI" id="CHEBI:15378"/>
        <dbReference type="ChEBI" id="CHEBI:37565"/>
        <dbReference type="ChEBI" id="CHEBI:43474"/>
        <dbReference type="ChEBI" id="CHEBI:58189"/>
    </reaction>
    <physiologicalReaction direction="left-to-right" evidence="6">
        <dbReference type="Rhea" id="RHEA:19670"/>
    </physiologicalReaction>
</comment>
<sequence length="385" mass="41561">MISGFLGAGKTTLLQNLLANANAGDGARWAAIVNDLAALNIDGRLIEQAGASRVVELANGCVCCTVRDALAETVAELAASGRYAHLFVETSGVAEPRAIVSLFTRPNAFGRSLSDFARLHALVTVVDAAQWRDVWRRLARGSPLTCAAHARRSGEPKAPSELMLEQIECADLLLLNKADLVSLDALGELAAALRGLNTRAEILTTREARVPTGFLPGAARFDLQATLSAARWLKVLDASAGGSAASVFRPDEATPSARQEKGTSPGWQTFVFRERVPFCEARLRAFFAEKRPPGLIRAKGFFWVKERAADMGYLSLAGEILRSDFVGNWASALLERGLITESEISEHARAVWAEPYGDRRQELVFIGQGVDTAALERALRECLCV</sequence>
<feature type="domain" description="CobW C-terminal" evidence="7">
    <location>
        <begin position="267"/>
        <end position="383"/>
    </location>
</feature>
<dbReference type="Gene3D" id="3.30.1220.10">
    <property type="entry name" value="CobW-like, C-terminal domain"/>
    <property type="match status" value="1"/>
</dbReference>
<dbReference type="Pfam" id="PF02492">
    <property type="entry name" value="cobW"/>
    <property type="match status" value="1"/>
</dbReference>
<name>A0A139SLS9_9BACT</name>
<dbReference type="PANTHER" id="PTHR43603">
    <property type="entry name" value="COBW DOMAIN-CONTAINING PROTEIN DDB_G0274527"/>
    <property type="match status" value="1"/>
</dbReference>
<dbReference type="EMBL" id="LSZP01000039">
    <property type="protein sequence ID" value="KXU35505.1"/>
    <property type="molecule type" value="Genomic_DNA"/>
</dbReference>
<dbReference type="AlphaFoldDB" id="A0A139SLS9"/>
<proteinExistence type="inferred from homology"/>
<evidence type="ECO:0000259" key="7">
    <source>
        <dbReference type="SMART" id="SM00833"/>
    </source>
</evidence>
<protein>
    <recommendedName>
        <fullName evidence="7">CobW C-terminal domain-containing protein</fullName>
    </recommendedName>
</protein>
<dbReference type="Proteomes" id="UP000071392">
    <property type="component" value="Unassembled WGS sequence"/>
</dbReference>
<evidence type="ECO:0000313" key="9">
    <source>
        <dbReference type="Proteomes" id="UP000071392"/>
    </source>
</evidence>
<dbReference type="InterPro" id="IPR011629">
    <property type="entry name" value="CobW-like_C"/>
</dbReference>
<keyword evidence="3" id="KW-0143">Chaperone</keyword>
<comment type="similarity">
    <text evidence="4">Belongs to the SIMIBI class G3E GTPase family. ZNG1 subfamily.</text>
</comment>
<comment type="caution">
    <text evidence="8">The sequence shown here is derived from an EMBL/GenBank/DDBJ whole genome shotgun (WGS) entry which is preliminary data.</text>
</comment>
<dbReference type="CDD" id="cd03112">
    <property type="entry name" value="CobW-like"/>
    <property type="match status" value="1"/>
</dbReference>
<dbReference type="Gene3D" id="3.40.50.300">
    <property type="entry name" value="P-loop containing nucleotide triphosphate hydrolases"/>
    <property type="match status" value="1"/>
</dbReference>
<dbReference type="InterPro" id="IPR051927">
    <property type="entry name" value="Zn_Chap_cDPG_Synth"/>
</dbReference>
<dbReference type="InterPro" id="IPR027417">
    <property type="entry name" value="P-loop_NTPase"/>
</dbReference>
<dbReference type="PANTHER" id="PTHR43603:SF1">
    <property type="entry name" value="ZINC-REGULATED GTPASE METALLOPROTEIN ACTIVATOR 1"/>
    <property type="match status" value="1"/>
</dbReference>
<evidence type="ECO:0000256" key="1">
    <source>
        <dbReference type="ARBA" id="ARBA00022741"/>
    </source>
</evidence>
<dbReference type="InterPro" id="IPR003495">
    <property type="entry name" value="CobW/HypB/UreG_nucleotide-bd"/>
</dbReference>
<dbReference type="GO" id="GO:0016787">
    <property type="term" value="F:hydrolase activity"/>
    <property type="evidence" value="ECO:0007669"/>
    <property type="project" value="UniProtKB-KW"/>
</dbReference>
<dbReference type="SUPFAM" id="SSF90002">
    <property type="entry name" value="Hypothetical protein YjiA, C-terminal domain"/>
    <property type="match status" value="1"/>
</dbReference>